<dbReference type="EMBL" id="FPHK01000009">
    <property type="protein sequence ID" value="SFV54015.1"/>
    <property type="molecule type" value="Genomic_DNA"/>
</dbReference>
<organism evidence="1">
    <name type="scientific">hydrothermal vent metagenome</name>
    <dbReference type="NCBI Taxonomy" id="652676"/>
    <lineage>
        <taxon>unclassified sequences</taxon>
        <taxon>metagenomes</taxon>
        <taxon>ecological metagenomes</taxon>
    </lineage>
</organism>
<protein>
    <submittedName>
        <fullName evidence="1">Uncharacterized protein</fullName>
    </submittedName>
</protein>
<evidence type="ECO:0000313" key="1">
    <source>
        <dbReference type="EMBL" id="SFV54015.1"/>
    </source>
</evidence>
<gene>
    <name evidence="1" type="ORF">MNB_SM-6-1116</name>
</gene>
<sequence>MKTECIKLTLRDEPMEIIKGCTALLASLDADFVDTIYSEKGYKNYIGYFD</sequence>
<name>A0A1W1BKJ9_9ZZZZ</name>
<dbReference type="AlphaFoldDB" id="A0A1W1BKJ9"/>
<accession>A0A1W1BKJ9</accession>
<proteinExistence type="predicted"/>
<reference evidence="1" key="1">
    <citation type="submission" date="2016-10" db="EMBL/GenBank/DDBJ databases">
        <authorList>
            <person name="de Groot N.N."/>
        </authorList>
    </citation>
    <scope>NUCLEOTIDE SEQUENCE</scope>
</reference>